<evidence type="ECO:0000313" key="2">
    <source>
        <dbReference type="Proteomes" id="UP000827721"/>
    </source>
</evidence>
<comment type="caution">
    <text evidence="1">The sequence shown here is derived from an EMBL/GenBank/DDBJ whole genome shotgun (WGS) entry which is preliminary data.</text>
</comment>
<evidence type="ECO:0000313" key="1">
    <source>
        <dbReference type="EMBL" id="KAH7547903.1"/>
    </source>
</evidence>
<dbReference type="Proteomes" id="UP000827721">
    <property type="component" value="Unassembled WGS sequence"/>
</dbReference>
<reference evidence="1 2" key="1">
    <citation type="submission" date="2021-02" db="EMBL/GenBank/DDBJ databases">
        <title>Plant Genome Project.</title>
        <authorList>
            <person name="Zhang R.-G."/>
        </authorList>
    </citation>
    <scope>NUCLEOTIDE SEQUENCE [LARGE SCALE GENOMIC DNA]</scope>
    <source>
        <tissue evidence="1">Leaves</tissue>
    </source>
</reference>
<proteinExistence type="predicted"/>
<name>A0ABQ8H3L5_9ROSI</name>
<protein>
    <submittedName>
        <fullName evidence="1">Uncharacterized protein</fullName>
    </submittedName>
</protein>
<gene>
    <name evidence="1" type="ORF">JRO89_XS14G0034900</name>
</gene>
<sequence>MIKETIFLVKSRRCPLQKTLLGVLLFVERHSCFSLAVTAVSVVEVSVELGLRFLWREIRLDCARSSDLIVISRNRMQEGQVKKRTFNGLVVSSSFHLGKDPKVGVFMEIAEALVVLHGHSMARDSGLSPLNL</sequence>
<keyword evidence="2" id="KW-1185">Reference proteome</keyword>
<organism evidence="1 2">
    <name type="scientific">Xanthoceras sorbifolium</name>
    <dbReference type="NCBI Taxonomy" id="99658"/>
    <lineage>
        <taxon>Eukaryota</taxon>
        <taxon>Viridiplantae</taxon>
        <taxon>Streptophyta</taxon>
        <taxon>Embryophyta</taxon>
        <taxon>Tracheophyta</taxon>
        <taxon>Spermatophyta</taxon>
        <taxon>Magnoliopsida</taxon>
        <taxon>eudicotyledons</taxon>
        <taxon>Gunneridae</taxon>
        <taxon>Pentapetalae</taxon>
        <taxon>rosids</taxon>
        <taxon>malvids</taxon>
        <taxon>Sapindales</taxon>
        <taxon>Sapindaceae</taxon>
        <taxon>Xanthoceroideae</taxon>
        <taxon>Xanthoceras</taxon>
    </lineage>
</organism>
<dbReference type="EMBL" id="JAFEMO010000014">
    <property type="protein sequence ID" value="KAH7547903.1"/>
    <property type="molecule type" value="Genomic_DNA"/>
</dbReference>
<accession>A0ABQ8H3L5</accession>